<dbReference type="GO" id="GO:0000462">
    <property type="term" value="P:maturation of SSU-rRNA from tricistronic rRNA transcript (SSU-rRNA, 5.8S rRNA, LSU-rRNA)"/>
    <property type="evidence" value="ECO:0007669"/>
    <property type="project" value="InterPro"/>
</dbReference>
<dbReference type="Proteomes" id="UP001186944">
    <property type="component" value="Unassembled WGS sequence"/>
</dbReference>
<dbReference type="AlphaFoldDB" id="A0AA88XK27"/>
<organism evidence="1 2">
    <name type="scientific">Pinctada imbricata</name>
    <name type="common">Atlantic pearl-oyster</name>
    <name type="synonym">Pinctada martensii</name>
    <dbReference type="NCBI Taxonomy" id="66713"/>
    <lineage>
        <taxon>Eukaryota</taxon>
        <taxon>Metazoa</taxon>
        <taxon>Spiralia</taxon>
        <taxon>Lophotrochozoa</taxon>
        <taxon>Mollusca</taxon>
        <taxon>Bivalvia</taxon>
        <taxon>Autobranchia</taxon>
        <taxon>Pteriomorphia</taxon>
        <taxon>Pterioida</taxon>
        <taxon>Pterioidea</taxon>
        <taxon>Pteriidae</taxon>
        <taxon>Pinctada</taxon>
    </lineage>
</organism>
<dbReference type="Pfam" id="PF00400">
    <property type="entry name" value="WD40"/>
    <property type="match status" value="2"/>
</dbReference>
<dbReference type="GO" id="GO:0032040">
    <property type="term" value="C:small-subunit processome"/>
    <property type="evidence" value="ECO:0007669"/>
    <property type="project" value="TreeGrafter"/>
</dbReference>
<dbReference type="InterPro" id="IPR046351">
    <property type="entry name" value="UTP4"/>
</dbReference>
<dbReference type="SUPFAM" id="SSF50978">
    <property type="entry name" value="WD40 repeat-like"/>
    <property type="match status" value="2"/>
</dbReference>
<dbReference type="InterPro" id="IPR036322">
    <property type="entry name" value="WD40_repeat_dom_sf"/>
</dbReference>
<dbReference type="GO" id="GO:0003723">
    <property type="term" value="F:RNA binding"/>
    <property type="evidence" value="ECO:0007669"/>
    <property type="project" value="TreeGrafter"/>
</dbReference>
<evidence type="ECO:0000313" key="1">
    <source>
        <dbReference type="EMBL" id="KAK3086816.1"/>
    </source>
</evidence>
<dbReference type="Gene3D" id="2.130.10.10">
    <property type="entry name" value="YVTN repeat-like/Quinoprotein amine dehydrogenase"/>
    <property type="match status" value="3"/>
</dbReference>
<dbReference type="GO" id="GO:0030686">
    <property type="term" value="C:90S preribosome"/>
    <property type="evidence" value="ECO:0007669"/>
    <property type="project" value="InterPro"/>
</dbReference>
<dbReference type="InterPro" id="IPR001680">
    <property type="entry name" value="WD40_rpt"/>
</dbReference>
<dbReference type="SMART" id="SM00320">
    <property type="entry name" value="WD40"/>
    <property type="match status" value="9"/>
</dbReference>
<comment type="caution">
    <text evidence="1">The sequence shown here is derived from an EMBL/GenBank/DDBJ whole genome shotgun (WGS) entry which is preliminary data.</text>
</comment>
<keyword evidence="2" id="KW-1185">Reference proteome</keyword>
<dbReference type="PANTHER" id="PTHR44163:SF1">
    <property type="entry name" value="U3 SMALL NUCLEOLAR RNA-ASSOCIATED PROTEIN 4 HOMOLOG"/>
    <property type="match status" value="1"/>
</dbReference>
<evidence type="ECO:0000313" key="2">
    <source>
        <dbReference type="Proteomes" id="UP001186944"/>
    </source>
</evidence>
<evidence type="ECO:0008006" key="3">
    <source>
        <dbReference type="Google" id="ProtNLM"/>
    </source>
</evidence>
<dbReference type="GO" id="GO:0034455">
    <property type="term" value="C:t-UTP complex"/>
    <property type="evidence" value="ECO:0007669"/>
    <property type="project" value="TreeGrafter"/>
</dbReference>
<dbReference type="PANTHER" id="PTHR44163">
    <property type="entry name" value="U3 SMALL NUCLEOLAR RNA-ASSOCIATED PROTEIN 4 HOMOLOG"/>
    <property type="match status" value="1"/>
</dbReference>
<accession>A0AA88XK27</accession>
<protein>
    <recommendedName>
        <fullName evidence="3">Cirhin</fullName>
    </recommendedName>
</protein>
<dbReference type="EMBL" id="VSWD01000012">
    <property type="protein sequence ID" value="KAK3086816.1"/>
    <property type="molecule type" value="Genomic_DNA"/>
</dbReference>
<sequence>MGEFRVHHVRFFNYQPKTINCIHYGKEANKIAIARSDASIEIWSVKNNWYQESVIPGGEERSVEAVCWQEGRLFSAGLDGDVEEYDLQKLQSKTSASSNAGPLWCVASDSAGKYLAAGAEDGCVVLFDTDYNSLQYYKSFDRQEGRILSLAWNSTDDIIVTGGTDNIRLWSVNSGHALQRLTLGRTDKNKETIVWCVAFAKDMTIVSGDSRGKTIFWNGRQGTQIKSIQSHKADVLCLTVDETEETVFSSGVDPVVAQFDYIPAHKDSDMKIWVRSAVKSQHTHDVRGMTVVNGTLVSGGVDTNIILNNIETKKGARNWRKLNSIPHHKVVHVAKQRKLVLLQYSNYLELWKLGHTRASSDKNGEILPLESNPLKLLQLKTKDDEHIVCSGISSDGEWLCYADQFSLRLYKVTLNKDELLSDQISIKRVPFKLVIPPHRVEFSPDAEYLVSASNTSTIQVVSLQEDQPAVVHSFQAISGNPVHLMSVSTDKVLAVADVGHNITLYNLQEKKMICSLPKYSYVATAMIFGADPNNLVIAYADQKILEFSIPDEEYTEWCKTNCNKFPSKWLKRYNKISHISMSPAHPDKILLGDDQTICVLNKSEPFPSFDADIYNRTKWAGDGKANQNAFHICSKYKYMLHMELLEDDWLVIVEQTPIALSETLPMTLAQKKFGT</sequence>
<proteinExistence type="predicted"/>
<dbReference type="InterPro" id="IPR015943">
    <property type="entry name" value="WD40/YVTN_repeat-like_dom_sf"/>
</dbReference>
<name>A0AA88XK27_PINIB</name>
<gene>
    <name evidence="1" type="ORF">FSP39_023935</name>
</gene>
<reference evidence="1" key="1">
    <citation type="submission" date="2019-08" db="EMBL/GenBank/DDBJ databases">
        <title>The improved chromosome-level genome for the pearl oyster Pinctada fucata martensii using PacBio sequencing and Hi-C.</title>
        <authorList>
            <person name="Zheng Z."/>
        </authorList>
    </citation>
    <scope>NUCLEOTIDE SEQUENCE</scope>
    <source>
        <strain evidence="1">ZZ-2019</strain>
        <tissue evidence="1">Adductor muscle</tissue>
    </source>
</reference>